<evidence type="ECO:0000259" key="1">
    <source>
        <dbReference type="Pfam" id="PF00176"/>
    </source>
</evidence>
<dbReference type="SUPFAM" id="SSF52540">
    <property type="entry name" value="P-loop containing nucleoside triphosphate hydrolases"/>
    <property type="match status" value="2"/>
</dbReference>
<reference evidence="3" key="1">
    <citation type="journal article" date="2020" name="Antimicrob. Agents Chemother.">
        <title>The novel macrolide resistance genes mef(D), msr(F) and msr(H) are present on resistance islands in Macrococcus canis, Macrococcus caseolyticus and Staphylococcus aureus.</title>
        <authorList>
            <person name="Schwendener S."/>
            <person name="Dona V."/>
            <person name="Perreten V."/>
        </authorList>
    </citation>
    <scope>NUCLEOTIDE SEQUENCE</scope>
    <source>
        <strain evidence="3">Epi0076A</strain>
    </source>
</reference>
<feature type="domain" description="SNF2 N-terminal" evidence="1">
    <location>
        <begin position="40"/>
        <end position="206"/>
    </location>
</feature>
<accession>A0AAE6X0S0</accession>
<dbReference type="Pfam" id="PF00176">
    <property type="entry name" value="SNF2-rel_dom"/>
    <property type="match status" value="1"/>
</dbReference>
<organism evidence="3 4">
    <name type="scientific">Macrococcoides canis</name>
    <dbReference type="NCBI Taxonomy" id="1855823"/>
    <lineage>
        <taxon>Bacteria</taxon>
        <taxon>Bacillati</taxon>
        <taxon>Bacillota</taxon>
        <taxon>Bacilli</taxon>
        <taxon>Bacillales</taxon>
        <taxon>Staphylococcaceae</taxon>
        <taxon>Macrococcoides</taxon>
    </lineage>
</organism>
<feature type="domain" description="Helicase C-terminal" evidence="2">
    <location>
        <begin position="248"/>
        <end position="341"/>
    </location>
</feature>
<proteinExistence type="predicted"/>
<gene>
    <name evidence="3" type="ORF">GTN30_06565</name>
</gene>
<dbReference type="Pfam" id="PF00271">
    <property type="entry name" value="Helicase_C"/>
    <property type="match status" value="1"/>
</dbReference>
<evidence type="ECO:0000259" key="2">
    <source>
        <dbReference type="Pfam" id="PF00271"/>
    </source>
</evidence>
<dbReference type="InterPro" id="IPR038718">
    <property type="entry name" value="SNF2-like_sf"/>
</dbReference>
<dbReference type="InterPro" id="IPR000330">
    <property type="entry name" value="SNF2_N"/>
</dbReference>
<dbReference type="Gene3D" id="3.40.50.300">
    <property type="entry name" value="P-loop containing nucleotide triphosphate hydrolases"/>
    <property type="match status" value="1"/>
</dbReference>
<dbReference type="GO" id="GO:0005524">
    <property type="term" value="F:ATP binding"/>
    <property type="evidence" value="ECO:0007669"/>
    <property type="project" value="InterPro"/>
</dbReference>
<dbReference type="InterPro" id="IPR001650">
    <property type="entry name" value="Helicase_C-like"/>
</dbReference>
<sequence>MKQGTGKTRTALEIAKSTDSSLVLFLVPNQLKHNMIEQINTWSFNMPYIIETYEGISQSDNRYLKLLDDIKGHKLMIIADETVFIKNAESKRYDRIINLRDMSEYRLILNGTPITKNEWDIYYQMKFLSDKIIDMSEPQFLQTFFKKIKYKKRGKSPREFYKLSEVNIEYLKKLIEPYVYEVDLELNIEEVIEYEEVSSSNEVYEEYQIQKEQFLEAVLNGYDDILERLVRMQYLMFTDKKRCISIAKTLKGQEIVYCTYLKEVEYISNNCDCYVITGDVPANERAAILEKFKYDNKPLIMTYGVGSFGHNLQFCNKITFASIQFDYAKVDQATYRIKRLGQEREIYYKYFTSDLGIYNLIFDNLTNKEQLHDLIVRDLEKIKEVV</sequence>
<name>A0AAE6X0S0_9STAP</name>
<evidence type="ECO:0000313" key="4">
    <source>
        <dbReference type="Proteomes" id="UP000501122"/>
    </source>
</evidence>
<protein>
    <submittedName>
        <fullName evidence="3">Uncharacterized protein</fullName>
    </submittedName>
</protein>
<dbReference type="Proteomes" id="UP000501122">
    <property type="component" value="Chromosome"/>
</dbReference>
<dbReference type="PANTHER" id="PTHR10799">
    <property type="entry name" value="SNF2/RAD54 HELICASE FAMILY"/>
    <property type="match status" value="1"/>
</dbReference>
<dbReference type="InterPro" id="IPR027417">
    <property type="entry name" value="P-loop_NTPase"/>
</dbReference>
<evidence type="ECO:0000313" key="3">
    <source>
        <dbReference type="EMBL" id="QIH78331.1"/>
    </source>
</evidence>
<dbReference type="EMBL" id="CP047363">
    <property type="protein sequence ID" value="QIH78331.1"/>
    <property type="molecule type" value="Genomic_DNA"/>
</dbReference>
<dbReference type="Gene3D" id="3.40.50.10810">
    <property type="entry name" value="Tandem AAA-ATPase domain"/>
    <property type="match status" value="1"/>
</dbReference>
<dbReference type="AlphaFoldDB" id="A0AAE6X0S0"/>